<dbReference type="GeneID" id="116289218"/>
<evidence type="ECO:0000313" key="5">
    <source>
        <dbReference type="RefSeq" id="XP_031551960.1"/>
    </source>
</evidence>
<protein>
    <submittedName>
        <fullName evidence="5">Down syndrome cell adhesion molecule homolog</fullName>
    </submittedName>
</protein>
<keyword evidence="1" id="KW-0732">Signal</keyword>
<evidence type="ECO:0000313" key="4">
    <source>
        <dbReference type="Proteomes" id="UP000515163"/>
    </source>
</evidence>
<accession>A0A6P8HHB2</accession>
<dbReference type="PANTHER" id="PTHR24543">
    <property type="entry name" value="MULTICOPPER OXIDASE-RELATED"/>
    <property type="match status" value="1"/>
</dbReference>
<dbReference type="Pfam" id="PF00041">
    <property type="entry name" value="fn3"/>
    <property type="match status" value="2"/>
</dbReference>
<dbReference type="Proteomes" id="UP000515163">
    <property type="component" value="Unplaced"/>
</dbReference>
<dbReference type="InterPro" id="IPR000421">
    <property type="entry name" value="FA58C"/>
</dbReference>
<name>A0A6P8HHB2_ACTTE</name>
<keyword evidence="4" id="KW-1185">Reference proteome</keyword>
<dbReference type="PROSITE" id="PS01285">
    <property type="entry name" value="FA58C_1"/>
    <property type="match status" value="1"/>
</dbReference>
<dbReference type="InterPro" id="IPR013783">
    <property type="entry name" value="Ig-like_fold"/>
</dbReference>
<reference evidence="5" key="1">
    <citation type="submission" date="2025-08" db="UniProtKB">
        <authorList>
            <consortium name="RefSeq"/>
        </authorList>
    </citation>
    <scope>IDENTIFICATION</scope>
    <source>
        <tissue evidence="5">Tentacle</tissue>
    </source>
</reference>
<feature type="signal peptide" evidence="1">
    <location>
        <begin position="1"/>
        <end position="20"/>
    </location>
</feature>
<dbReference type="OrthoDB" id="26719at2759"/>
<dbReference type="RefSeq" id="XP_031551960.1">
    <property type="nucleotide sequence ID" value="XM_031696100.1"/>
</dbReference>
<dbReference type="AlphaFoldDB" id="A0A6P8HHB2"/>
<dbReference type="SUPFAM" id="SSF49785">
    <property type="entry name" value="Galactose-binding domain-like"/>
    <property type="match status" value="1"/>
</dbReference>
<feature type="domain" description="Fibronectin type-III" evidence="3">
    <location>
        <begin position="273"/>
        <end position="367"/>
    </location>
</feature>
<dbReference type="SMART" id="SM00060">
    <property type="entry name" value="FN3"/>
    <property type="match status" value="2"/>
</dbReference>
<dbReference type="PROSITE" id="PS50853">
    <property type="entry name" value="FN3"/>
    <property type="match status" value="2"/>
</dbReference>
<gene>
    <name evidence="5" type="primary">LOC116289218</name>
</gene>
<dbReference type="InParanoid" id="A0A6P8HHB2"/>
<sequence>MNMAIFRTLTFCCFILGIRGQNTGCVEQSLVGRNNLSIPDSSYDASSHFDYRYAAHNAKLYGKNGWAPRYSSNPGNYLQIDLGTLRVITAVATQGNGGDPDSVQHKEKYEWVIRYKINYSDDSSNWIRYKDESGTQKLFKGNTDSNSVVRHDLTNPQLARYIRFVPVEYHRWKTMRVNVYVTNQEPPLVHFIPYKRSINLTWTYEKCSPTYHITGYLVKVENRNFRVIGDDRRYAVTNLKPYTEYSVSIKAVTQVGYGAWSNVTTIKTAIAEPESIPSLNATETSSETIVLKWKLQKSEFIHGPLWGYRITYTPQGGKTKMIEVSDVGNYTLTSLLKYTTYNITIAVRNTKYTGPPSNEQRVTTMEDGEILK</sequence>
<proteinExistence type="predicted"/>
<dbReference type="Pfam" id="PF00754">
    <property type="entry name" value="F5_F8_type_C"/>
    <property type="match status" value="1"/>
</dbReference>
<dbReference type="CDD" id="cd00057">
    <property type="entry name" value="FA58C"/>
    <property type="match status" value="1"/>
</dbReference>
<feature type="chain" id="PRO_5028006635" evidence="1">
    <location>
        <begin position="21"/>
        <end position="372"/>
    </location>
</feature>
<evidence type="ECO:0000256" key="1">
    <source>
        <dbReference type="SAM" id="SignalP"/>
    </source>
</evidence>
<dbReference type="Gene3D" id="2.60.120.260">
    <property type="entry name" value="Galactose-binding domain-like"/>
    <property type="match status" value="1"/>
</dbReference>
<dbReference type="PROSITE" id="PS50022">
    <property type="entry name" value="FA58C_3"/>
    <property type="match status" value="1"/>
</dbReference>
<dbReference type="SUPFAM" id="SSF49265">
    <property type="entry name" value="Fibronectin type III"/>
    <property type="match status" value="1"/>
</dbReference>
<dbReference type="InterPro" id="IPR036116">
    <property type="entry name" value="FN3_sf"/>
</dbReference>
<dbReference type="Gene3D" id="2.60.40.10">
    <property type="entry name" value="Immunoglobulins"/>
    <property type="match status" value="2"/>
</dbReference>
<evidence type="ECO:0000259" key="2">
    <source>
        <dbReference type="PROSITE" id="PS50022"/>
    </source>
</evidence>
<dbReference type="KEGG" id="aten:116289218"/>
<dbReference type="InterPro" id="IPR003961">
    <property type="entry name" value="FN3_dom"/>
</dbReference>
<evidence type="ECO:0000259" key="3">
    <source>
        <dbReference type="PROSITE" id="PS50853"/>
    </source>
</evidence>
<dbReference type="CDD" id="cd00063">
    <property type="entry name" value="FN3"/>
    <property type="match status" value="2"/>
</dbReference>
<dbReference type="InterPro" id="IPR008979">
    <property type="entry name" value="Galactose-bd-like_sf"/>
</dbReference>
<feature type="domain" description="F5/8 type C" evidence="2">
    <location>
        <begin position="25"/>
        <end position="182"/>
    </location>
</feature>
<dbReference type="PANTHER" id="PTHR24543:SF291">
    <property type="entry name" value="SMOKE ALARM, ISOFORM D"/>
    <property type="match status" value="1"/>
</dbReference>
<feature type="domain" description="Fibronectin type-III" evidence="3">
    <location>
        <begin position="183"/>
        <end position="271"/>
    </location>
</feature>
<dbReference type="FunFam" id="2.60.120.260:FF:000016">
    <property type="entry name" value="Contactin-associated protein-like 4 isoform 1"/>
    <property type="match status" value="1"/>
</dbReference>
<dbReference type="SMART" id="SM00231">
    <property type="entry name" value="FA58C"/>
    <property type="match status" value="1"/>
</dbReference>
<organism evidence="4 5">
    <name type="scientific">Actinia tenebrosa</name>
    <name type="common">Australian red waratah sea anemone</name>
    <dbReference type="NCBI Taxonomy" id="6105"/>
    <lineage>
        <taxon>Eukaryota</taxon>
        <taxon>Metazoa</taxon>
        <taxon>Cnidaria</taxon>
        <taxon>Anthozoa</taxon>
        <taxon>Hexacorallia</taxon>
        <taxon>Actiniaria</taxon>
        <taxon>Actiniidae</taxon>
        <taxon>Actinia</taxon>
    </lineage>
</organism>